<gene>
    <name evidence="1" type="ORF">FC18_GL000549</name>
</gene>
<dbReference type="PATRIC" id="fig|1291052.5.peg.560"/>
<dbReference type="SUPFAM" id="SSF56784">
    <property type="entry name" value="HAD-like"/>
    <property type="match status" value="1"/>
</dbReference>
<dbReference type="AlphaFoldDB" id="A0A0R1ZIZ9"/>
<dbReference type="EMBL" id="AYYO01000056">
    <property type="protein sequence ID" value="KRM54330.1"/>
    <property type="molecule type" value="Genomic_DNA"/>
</dbReference>
<evidence type="ECO:0000313" key="2">
    <source>
        <dbReference type="Proteomes" id="UP000051679"/>
    </source>
</evidence>
<keyword evidence="2" id="KW-1185">Reference proteome</keyword>
<dbReference type="STRING" id="1291052.FC18_GL000549"/>
<protein>
    <submittedName>
        <fullName evidence="1">5-nucleotidase</fullName>
    </submittedName>
</protein>
<dbReference type="Proteomes" id="UP000051679">
    <property type="component" value="Unassembled WGS sequence"/>
</dbReference>
<dbReference type="InterPro" id="IPR023214">
    <property type="entry name" value="HAD_sf"/>
</dbReference>
<sequence>MSKTLFFDFDGTIADSEQGIVNGIKYMINKVGVSELTDAQYRDWIGPSLAYSINKYFPELDERGVRHAIHMYQEYYNAQGIYELKVYSGVPETLAQLQAAGYQLAVASSKPEHMIERIAAHFELGDLFSGLYGASKDERTRVTKTDVLAYALQEMHADKPESLMIGDRFTDIEGGRNNAIKTLGVTYGFGDLAELRKAGASEIINTPAELSGAAKRILA</sequence>
<reference evidence="1 2" key="1">
    <citation type="journal article" date="2015" name="Genome Announc.">
        <title>Expanding the biotechnology potential of lactobacilli through comparative genomics of 213 strains and associated genera.</title>
        <authorList>
            <person name="Sun Z."/>
            <person name="Harris H.M."/>
            <person name="McCann A."/>
            <person name="Guo C."/>
            <person name="Argimon S."/>
            <person name="Zhang W."/>
            <person name="Yang X."/>
            <person name="Jeffery I.B."/>
            <person name="Cooney J.C."/>
            <person name="Kagawa T.F."/>
            <person name="Liu W."/>
            <person name="Song Y."/>
            <person name="Salvetti E."/>
            <person name="Wrobel A."/>
            <person name="Rasinkangas P."/>
            <person name="Parkhill J."/>
            <person name="Rea M.C."/>
            <person name="O'Sullivan O."/>
            <person name="Ritari J."/>
            <person name="Douillard F.P."/>
            <person name="Paul Ross R."/>
            <person name="Yang R."/>
            <person name="Briner A.E."/>
            <person name="Felis G.E."/>
            <person name="de Vos W.M."/>
            <person name="Barrangou R."/>
            <person name="Klaenhammer T.R."/>
            <person name="Caufield P.W."/>
            <person name="Cui Y."/>
            <person name="Zhang H."/>
            <person name="O'Toole P.W."/>
        </authorList>
    </citation>
    <scope>NUCLEOTIDE SEQUENCE [LARGE SCALE GENOMIC DNA]</scope>
    <source>
        <strain evidence="1 2">DSM 20505</strain>
    </source>
</reference>
<organism evidence="1 2">
    <name type="scientific">Lacticaseibacillus sharpeae JCM 1186 = DSM 20505</name>
    <dbReference type="NCBI Taxonomy" id="1291052"/>
    <lineage>
        <taxon>Bacteria</taxon>
        <taxon>Bacillati</taxon>
        <taxon>Bacillota</taxon>
        <taxon>Bacilli</taxon>
        <taxon>Lactobacillales</taxon>
        <taxon>Lactobacillaceae</taxon>
        <taxon>Lacticaseibacillus</taxon>
    </lineage>
</organism>
<comment type="caution">
    <text evidence="1">The sequence shown here is derived from an EMBL/GenBank/DDBJ whole genome shotgun (WGS) entry which is preliminary data.</text>
</comment>
<dbReference type="Pfam" id="PF13419">
    <property type="entry name" value="HAD_2"/>
    <property type="match status" value="1"/>
</dbReference>
<dbReference type="Gene3D" id="3.40.50.1000">
    <property type="entry name" value="HAD superfamily/HAD-like"/>
    <property type="match status" value="1"/>
</dbReference>
<dbReference type="InterPro" id="IPR041492">
    <property type="entry name" value="HAD_2"/>
</dbReference>
<dbReference type="PANTHER" id="PTHR43434:SF20">
    <property type="entry name" value="5'-NUCLEOTIDASE"/>
    <property type="match status" value="1"/>
</dbReference>
<dbReference type="PANTHER" id="PTHR43434">
    <property type="entry name" value="PHOSPHOGLYCOLATE PHOSPHATASE"/>
    <property type="match status" value="1"/>
</dbReference>
<dbReference type="GO" id="GO:0005829">
    <property type="term" value="C:cytosol"/>
    <property type="evidence" value="ECO:0007669"/>
    <property type="project" value="TreeGrafter"/>
</dbReference>
<dbReference type="SFLD" id="SFLDG01129">
    <property type="entry name" value="C1.5:_HAD__Beta-PGM__Phosphata"/>
    <property type="match status" value="1"/>
</dbReference>
<dbReference type="InterPro" id="IPR050155">
    <property type="entry name" value="HAD-like_hydrolase_sf"/>
</dbReference>
<dbReference type="RefSeq" id="WP_054675774.1">
    <property type="nucleotide sequence ID" value="NZ_AYYO01000056.1"/>
</dbReference>
<dbReference type="Gene3D" id="1.10.150.240">
    <property type="entry name" value="Putative phosphatase, domain 2"/>
    <property type="match status" value="1"/>
</dbReference>
<dbReference type="OrthoDB" id="9792518at2"/>
<dbReference type="InterPro" id="IPR023198">
    <property type="entry name" value="PGP-like_dom2"/>
</dbReference>
<dbReference type="InterPro" id="IPR036412">
    <property type="entry name" value="HAD-like_sf"/>
</dbReference>
<accession>A0A0R1ZIZ9</accession>
<evidence type="ECO:0000313" key="1">
    <source>
        <dbReference type="EMBL" id="KRM54330.1"/>
    </source>
</evidence>
<dbReference type="SFLD" id="SFLDS00003">
    <property type="entry name" value="Haloacid_Dehalogenase"/>
    <property type="match status" value="1"/>
</dbReference>
<proteinExistence type="predicted"/>
<dbReference type="GO" id="GO:0004713">
    <property type="term" value="F:protein tyrosine kinase activity"/>
    <property type="evidence" value="ECO:0007669"/>
    <property type="project" value="TreeGrafter"/>
</dbReference>
<name>A0A0R1ZIZ9_9LACO</name>